<dbReference type="GO" id="GO:0016020">
    <property type="term" value="C:membrane"/>
    <property type="evidence" value="ECO:0007669"/>
    <property type="project" value="UniProtKB-SubCell"/>
</dbReference>
<gene>
    <name evidence="5" type="ORF">DGAL_LOCUS6005</name>
</gene>
<dbReference type="AlphaFoldDB" id="A0A8J2RUT3"/>
<evidence type="ECO:0000256" key="1">
    <source>
        <dbReference type="ARBA" id="ARBA00004370"/>
    </source>
</evidence>
<evidence type="ECO:0000256" key="2">
    <source>
        <dbReference type="ARBA" id="ARBA00022692"/>
    </source>
</evidence>
<organism evidence="5 6">
    <name type="scientific">Daphnia galeata</name>
    <dbReference type="NCBI Taxonomy" id="27404"/>
    <lineage>
        <taxon>Eukaryota</taxon>
        <taxon>Metazoa</taxon>
        <taxon>Ecdysozoa</taxon>
        <taxon>Arthropoda</taxon>
        <taxon>Crustacea</taxon>
        <taxon>Branchiopoda</taxon>
        <taxon>Diplostraca</taxon>
        <taxon>Cladocera</taxon>
        <taxon>Anomopoda</taxon>
        <taxon>Daphniidae</taxon>
        <taxon>Daphnia</taxon>
    </lineage>
</organism>
<keyword evidence="3" id="KW-1133">Transmembrane helix</keyword>
<evidence type="ECO:0000256" key="3">
    <source>
        <dbReference type="ARBA" id="ARBA00022989"/>
    </source>
</evidence>
<dbReference type="EMBL" id="CAKKLH010000112">
    <property type="protein sequence ID" value="CAH0103431.1"/>
    <property type="molecule type" value="Genomic_DNA"/>
</dbReference>
<evidence type="ECO:0000313" key="6">
    <source>
        <dbReference type="Proteomes" id="UP000789390"/>
    </source>
</evidence>
<protein>
    <submittedName>
        <fullName evidence="5">Uncharacterized protein</fullName>
    </submittedName>
</protein>
<proteinExistence type="predicted"/>
<sequence>MLREHGADYRLYLKKLTKLGPILGRLANVSRVIWLNQYPIVDFYGNNNYSNAYIHSEKIHIYNKAICRTLKINESPSAENELPLCVGKLLDKRHYRYESSSRLLMTESGRSCRLLNYTAEKIIHCFDALRHQHDQAGTPFRLIFMGDSIVRQQYLNLVRLIPDYDKLLQPSNAELLFHGDMEVTSVSLGLRLSFRWQPYVDDDVVNKVRQWAAASTYDNTTRPASALLLLSMALWHIIEVDHSDHRLYIKHLRELAPSLAQLSQVTRVIWLNQYPPLEFYSDYTITAEKINFYNKAVRRILLPDAGSSSSSRVEIWDSGNPLVEEYVRSCVIHRRYEGRKTSSKTSPGLLALKYYSSTYSNCMDHVHIGYSALSQITQLLYNDICSPISQM</sequence>
<keyword evidence="4" id="KW-0472">Membrane</keyword>
<evidence type="ECO:0000313" key="5">
    <source>
        <dbReference type="EMBL" id="CAH0103431.1"/>
    </source>
</evidence>
<dbReference type="GO" id="GO:0005975">
    <property type="term" value="P:carbohydrate metabolic process"/>
    <property type="evidence" value="ECO:0007669"/>
    <property type="project" value="UniProtKB-ARBA"/>
</dbReference>
<dbReference type="GO" id="GO:0005794">
    <property type="term" value="C:Golgi apparatus"/>
    <property type="evidence" value="ECO:0007669"/>
    <property type="project" value="UniProtKB-ARBA"/>
</dbReference>
<dbReference type="Proteomes" id="UP000789390">
    <property type="component" value="Unassembled WGS sequence"/>
</dbReference>
<comment type="caution">
    <text evidence="5">The sequence shown here is derived from an EMBL/GenBank/DDBJ whole genome shotgun (WGS) entry which is preliminary data.</text>
</comment>
<keyword evidence="2" id="KW-0812">Transmembrane</keyword>
<comment type="subcellular location">
    <subcellularLocation>
        <location evidence="1">Membrane</location>
    </subcellularLocation>
</comment>
<reference evidence="5" key="1">
    <citation type="submission" date="2021-11" db="EMBL/GenBank/DDBJ databases">
        <authorList>
            <person name="Schell T."/>
        </authorList>
    </citation>
    <scope>NUCLEOTIDE SEQUENCE</scope>
    <source>
        <strain evidence="5">M5</strain>
    </source>
</reference>
<accession>A0A8J2RUT3</accession>
<name>A0A8J2RUT3_9CRUS</name>
<evidence type="ECO:0000256" key="4">
    <source>
        <dbReference type="ARBA" id="ARBA00023136"/>
    </source>
</evidence>
<dbReference type="OrthoDB" id="6343610at2759"/>
<keyword evidence="6" id="KW-1185">Reference proteome</keyword>
<dbReference type="PANTHER" id="PTHR13533:SF45">
    <property type="entry name" value="CAS1P 10 TM ACYL TRANSFERASE DOMAIN-CONTAINING PROTEIN"/>
    <property type="match status" value="1"/>
</dbReference>
<dbReference type="PANTHER" id="PTHR13533">
    <property type="entry name" value="N-ACETYLNEURAMINATE 9-O-ACETYLTRANSFERASE"/>
    <property type="match status" value="1"/>
</dbReference>